<evidence type="ECO:0000313" key="2">
    <source>
        <dbReference type="EMBL" id="KAE8763360.1"/>
    </source>
</evidence>
<evidence type="ECO:0000259" key="1">
    <source>
        <dbReference type="Pfam" id="PF18029"/>
    </source>
</evidence>
<dbReference type="OrthoDB" id="5524593at2"/>
<name>A0A7J5UM48_9MICO</name>
<dbReference type="Gene3D" id="3.10.180.10">
    <property type="entry name" value="2,3-Dihydroxybiphenyl 1,2-Dioxygenase, domain 1"/>
    <property type="match status" value="1"/>
</dbReference>
<dbReference type="CDD" id="cd06587">
    <property type="entry name" value="VOC"/>
    <property type="match status" value="1"/>
</dbReference>
<dbReference type="RefSeq" id="WP_152204640.1">
    <property type="nucleotide sequence ID" value="NZ_VUKF01000064.1"/>
</dbReference>
<organism evidence="2 3">
    <name type="scientific">Georgenia thermotolerans</name>
    <dbReference type="NCBI Taxonomy" id="527326"/>
    <lineage>
        <taxon>Bacteria</taxon>
        <taxon>Bacillati</taxon>
        <taxon>Actinomycetota</taxon>
        <taxon>Actinomycetes</taxon>
        <taxon>Micrococcales</taxon>
        <taxon>Bogoriellaceae</taxon>
        <taxon>Georgenia</taxon>
    </lineage>
</organism>
<evidence type="ECO:0000313" key="3">
    <source>
        <dbReference type="Proteomes" id="UP000451860"/>
    </source>
</evidence>
<comment type="caution">
    <text evidence="2">The sequence shown here is derived from an EMBL/GenBank/DDBJ whole genome shotgun (WGS) entry which is preliminary data.</text>
</comment>
<dbReference type="SUPFAM" id="SSF54593">
    <property type="entry name" value="Glyoxalase/Bleomycin resistance protein/Dihydroxybiphenyl dioxygenase"/>
    <property type="match status" value="1"/>
</dbReference>
<feature type="domain" description="Glyoxalase-like" evidence="1">
    <location>
        <begin position="8"/>
        <end position="115"/>
    </location>
</feature>
<reference evidence="2 3" key="1">
    <citation type="submission" date="2019-10" db="EMBL/GenBank/DDBJ databases">
        <title>Georgenia wutianyii sp. nov. and Georgenia yuyongxinii sp. nov. isolated from plateau pika (Ochotona curzoniae) in the Qinghai-Tibet plateau of China.</title>
        <authorList>
            <person name="Tian Z."/>
        </authorList>
    </citation>
    <scope>NUCLEOTIDE SEQUENCE [LARGE SCALE GENOMIC DNA]</scope>
    <source>
        <strain evidence="2 3">DSM 21501</strain>
    </source>
</reference>
<protein>
    <submittedName>
        <fullName evidence="2">VOC family protein</fullName>
    </submittedName>
</protein>
<dbReference type="InterPro" id="IPR041581">
    <property type="entry name" value="Glyoxalase_6"/>
</dbReference>
<proteinExistence type="predicted"/>
<dbReference type="Proteomes" id="UP000451860">
    <property type="component" value="Unassembled WGS sequence"/>
</dbReference>
<dbReference type="AlphaFoldDB" id="A0A7J5UM48"/>
<dbReference type="InterPro" id="IPR029068">
    <property type="entry name" value="Glyas_Bleomycin-R_OHBP_Dase"/>
</dbReference>
<dbReference type="EMBL" id="WHJE01000077">
    <property type="protein sequence ID" value="KAE8763360.1"/>
    <property type="molecule type" value="Genomic_DNA"/>
</dbReference>
<gene>
    <name evidence="2" type="ORF">GB883_14530</name>
</gene>
<sequence>MPSAIAALAIDARDPRRVADFWAAALGWQVLEAGDDGVSIGPAERSAPGIDVLPVPEGKAVKNRLHLDLRADGTGQAEEVDRLLGLGATRADVGQGPDVSWVVLADPEGNEFCVLARSVQDVAAAR</sequence>
<dbReference type="PANTHER" id="PTHR35908:SF1">
    <property type="entry name" value="CONSERVED PROTEIN"/>
    <property type="match status" value="1"/>
</dbReference>
<keyword evidence="3" id="KW-1185">Reference proteome</keyword>
<dbReference type="PANTHER" id="PTHR35908">
    <property type="entry name" value="HYPOTHETICAL FUSION PROTEIN"/>
    <property type="match status" value="1"/>
</dbReference>
<dbReference type="Pfam" id="PF18029">
    <property type="entry name" value="Glyoxalase_6"/>
    <property type="match status" value="1"/>
</dbReference>
<accession>A0A7J5UM48</accession>